<comment type="caution">
    <text evidence="2">The sequence shown here is derived from an EMBL/GenBank/DDBJ whole genome shotgun (WGS) entry which is preliminary data.</text>
</comment>
<dbReference type="EMBL" id="MLJW01000027">
    <property type="protein sequence ID" value="OIR09286.1"/>
    <property type="molecule type" value="Genomic_DNA"/>
</dbReference>
<name>A0A1J5TAX3_9ZZZZ</name>
<dbReference type="GO" id="GO:0102211">
    <property type="term" value="F:unsaturated rhamnogalacturonyl hydrolase activity"/>
    <property type="evidence" value="ECO:0007669"/>
    <property type="project" value="UniProtKB-EC"/>
</dbReference>
<dbReference type="GO" id="GO:0005975">
    <property type="term" value="P:carbohydrate metabolic process"/>
    <property type="evidence" value="ECO:0007669"/>
    <property type="project" value="InterPro"/>
</dbReference>
<dbReference type="EC" id="3.2.1.172" evidence="2"/>
<proteinExistence type="predicted"/>
<organism evidence="2">
    <name type="scientific">mine drainage metagenome</name>
    <dbReference type="NCBI Taxonomy" id="410659"/>
    <lineage>
        <taxon>unclassified sequences</taxon>
        <taxon>metagenomes</taxon>
        <taxon>ecological metagenomes</taxon>
    </lineage>
</organism>
<dbReference type="InterPro" id="IPR008928">
    <property type="entry name" value="6-hairpin_glycosidase_sf"/>
</dbReference>
<dbReference type="InterPro" id="IPR052043">
    <property type="entry name" value="PolySaccharide_Degr_Enz"/>
</dbReference>
<dbReference type="AlphaFoldDB" id="A0A1J5TAX3"/>
<dbReference type="SUPFAM" id="SSF48208">
    <property type="entry name" value="Six-hairpin glycosidases"/>
    <property type="match status" value="1"/>
</dbReference>
<evidence type="ECO:0000313" key="2">
    <source>
        <dbReference type="EMBL" id="OIR09286.1"/>
    </source>
</evidence>
<sequence length="365" mass="41241">MKRISLATLLLCVLPLLRAAPALPPRAEVLATMERVADWQLAHPYTKAPATDWINAAFYTGLLAVDQVSPSPRYREALRGIAERTGWEPGPRTYHADDLCVGQAYLGLYSRYHDPRMIAPLRARLDFILAHPKSGSLAYAEHHLDLWSQRWSWCDALFMAPPVWTRMSEVTGDPRYRLFMESEWKVTTDYLYDREAHLYYRDSRFFDRREPNGAKVFWSRGNGWVIAGITRVLEALPADDPARPGFERQFREMAAAVLAAQQPDGMWRTSLLDPRDYTEKESSGTGFYCYALAWGVNHGLLDRGVTLPAVERAWQALEACVKPDGKLTRVQTVAGSPTPFDPDSTMPYGVGAFLLAGRQVYALAR</sequence>
<dbReference type="PANTHER" id="PTHR33886:SF8">
    <property type="entry name" value="UNSATURATED RHAMNOGALACTURONAN HYDROLASE (EUROFUNG)"/>
    <property type="match status" value="1"/>
</dbReference>
<dbReference type="Gene3D" id="1.50.10.10">
    <property type="match status" value="1"/>
</dbReference>
<dbReference type="InterPro" id="IPR010905">
    <property type="entry name" value="Glyco_hydro_88"/>
</dbReference>
<evidence type="ECO:0000256" key="1">
    <source>
        <dbReference type="ARBA" id="ARBA00022801"/>
    </source>
</evidence>
<protein>
    <submittedName>
        <fullName evidence="2">Unsaturated rhamnogalacturonyl hydrolase YteR</fullName>
        <ecNumber evidence="2">3.2.1.172</ecNumber>
    </submittedName>
</protein>
<keyword evidence="2" id="KW-0326">Glycosidase</keyword>
<gene>
    <name evidence="2" type="primary">yteR_2</name>
    <name evidence="2" type="ORF">GALL_85190</name>
</gene>
<keyword evidence="1 2" id="KW-0378">Hydrolase</keyword>
<dbReference type="Pfam" id="PF07470">
    <property type="entry name" value="Glyco_hydro_88"/>
    <property type="match status" value="1"/>
</dbReference>
<dbReference type="PANTHER" id="PTHR33886">
    <property type="entry name" value="UNSATURATED RHAMNOGALACTURONAN HYDROLASE (EUROFUNG)"/>
    <property type="match status" value="1"/>
</dbReference>
<accession>A0A1J5TAX3</accession>
<dbReference type="InterPro" id="IPR012341">
    <property type="entry name" value="6hp_glycosidase-like_sf"/>
</dbReference>
<reference evidence="2" key="1">
    <citation type="submission" date="2016-10" db="EMBL/GenBank/DDBJ databases">
        <title>Sequence of Gallionella enrichment culture.</title>
        <authorList>
            <person name="Poehlein A."/>
            <person name="Muehling M."/>
            <person name="Daniel R."/>
        </authorList>
    </citation>
    <scope>NUCLEOTIDE SEQUENCE</scope>
</reference>